<sequence length="148" mass="16120">MAGIIASKLALGQVTKTFNSPIARTWALWSSFGAAHLYIAGCDAVELQGFGIGSVRLLSMYGNKVQETLKYIDPATHSYAYTIADSPGFPATGALGFIQLQELGKSETQITWKGFVDRVNPGAEEALKQQITTMYIDSIEKARRTLEK</sequence>
<evidence type="ECO:0000313" key="1">
    <source>
        <dbReference type="EMBL" id="KAJ3549210.1"/>
    </source>
</evidence>
<comment type="caution">
    <text evidence="1">The sequence shown here is derived from an EMBL/GenBank/DDBJ whole genome shotgun (WGS) entry which is preliminary data.</text>
</comment>
<gene>
    <name evidence="1" type="ORF">NM208_g597</name>
</gene>
<organism evidence="1 2">
    <name type="scientific">Fusarium decemcellulare</name>
    <dbReference type="NCBI Taxonomy" id="57161"/>
    <lineage>
        <taxon>Eukaryota</taxon>
        <taxon>Fungi</taxon>
        <taxon>Dikarya</taxon>
        <taxon>Ascomycota</taxon>
        <taxon>Pezizomycotina</taxon>
        <taxon>Sordariomycetes</taxon>
        <taxon>Hypocreomycetidae</taxon>
        <taxon>Hypocreales</taxon>
        <taxon>Nectriaceae</taxon>
        <taxon>Fusarium</taxon>
        <taxon>Fusarium decemcellulare species complex</taxon>
    </lineage>
</organism>
<dbReference type="Proteomes" id="UP001148629">
    <property type="component" value="Unassembled WGS sequence"/>
</dbReference>
<protein>
    <submittedName>
        <fullName evidence="1">Uncharacterized protein</fullName>
    </submittedName>
</protein>
<keyword evidence="2" id="KW-1185">Reference proteome</keyword>
<name>A0ACC1SYQ7_9HYPO</name>
<reference evidence="1" key="1">
    <citation type="submission" date="2022-08" db="EMBL/GenBank/DDBJ databases">
        <title>Genome Sequence of Fusarium decemcellulare.</title>
        <authorList>
            <person name="Buettner E."/>
        </authorList>
    </citation>
    <scope>NUCLEOTIDE SEQUENCE</scope>
    <source>
        <strain evidence="1">Babe19</strain>
    </source>
</reference>
<dbReference type="EMBL" id="JANRMS010000028">
    <property type="protein sequence ID" value="KAJ3549210.1"/>
    <property type="molecule type" value="Genomic_DNA"/>
</dbReference>
<evidence type="ECO:0000313" key="2">
    <source>
        <dbReference type="Proteomes" id="UP001148629"/>
    </source>
</evidence>
<accession>A0ACC1SYQ7</accession>
<proteinExistence type="predicted"/>